<feature type="domain" description="Protein kinase" evidence="2">
    <location>
        <begin position="1"/>
        <end position="324"/>
    </location>
</feature>
<dbReference type="Pfam" id="PF00069">
    <property type="entry name" value="Pkinase"/>
    <property type="match status" value="1"/>
</dbReference>
<protein>
    <submittedName>
        <fullName evidence="3">Protein kinase-like protein scy1</fullName>
    </submittedName>
</protein>
<feature type="compositionally biased region" description="Low complexity" evidence="1">
    <location>
        <begin position="750"/>
        <end position="776"/>
    </location>
</feature>
<reference evidence="3 4" key="1">
    <citation type="journal article" date="2019" name="BMC Genomics">
        <title>Chromosome level assembly and comparative genome analysis confirm lager-brewing yeasts originated from a single hybridization.</title>
        <authorList>
            <person name="Salazar A.N."/>
            <person name="Gorter de Vries A.R."/>
            <person name="van den Broek M."/>
            <person name="Brouwers N."/>
            <person name="de la Torre Cortes P."/>
            <person name="Kuijpers N.G.A."/>
            <person name="Daran J.G."/>
            <person name="Abeel T."/>
        </authorList>
    </citation>
    <scope>NUCLEOTIDE SEQUENCE [LARGE SCALE GENOMIC DNA]</scope>
    <source>
        <strain evidence="3 4">CBS 1483</strain>
    </source>
</reference>
<dbReference type="EMBL" id="CP049004">
    <property type="protein sequence ID" value="QID85005.1"/>
    <property type="molecule type" value="Genomic_DNA"/>
</dbReference>
<keyword evidence="4" id="KW-1185">Reference proteome</keyword>
<accession>A0A6C1E777</accession>
<keyword evidence="3" id="KW-0808">Transferase</keyword>
<dbReference type="InterPro" id="IPR051177">
    <property type="entry name" value="CIK-Related_Protein"/>
</dbReference>
<dbReference type="OrthoDB" id="79687at2759"/>
<dbReference type="Proteomes" id="UP000501346">
    <property type="component" value="Chromosome SeVII-ScVII"/>
</dbReference>
<evidence type="ECO:0000256" key="1">
    <source>
        <dbReference type="SAM" id="MobiDB-lite"/>
    </source>
</evidence>
<dbReference type="CDD" id="cd14011">
    <property type="entry name" value="PK_SCY1_like"/>
    <property type="match status" value="1"/>
</dbReference>
<dbReference type="AlphaFoldDB" id="A0A6C1E777"/>
<dbReference type="SUPFAM" id="SSF56112">
    <property type="entry name" value="Protein kinase-like (PK-like)"/>
    <property type="match status" value="1"/>
</dbReference>
<feature type="compositionally biased region" description="Polar residues" evidence="1">
    <location>
        <begin position="666"/>
        <end position="684"/>
    </location>
</feature>
<feature type="region of interest" description="Disordered" evidence="1">
    <location>
        <begin position="663"/>
        <end position="718"/>
    </location>
</feature>
<dbReference type="InterPro" id="IPR011009">
    <property type="entry name" value="Kinase-like_dom_sf"/>
</dbReference>
<evidence type="ECO:0000313" key="4">
    <source>
        <dbReference type="Proteomes" id="UP000501346"/>
    </source>
</evidence>
<dbReference type="SUPFAM" id="SSF48371">
    <property type="entry name" value="ARM repeat"/>
    <property type="match status" value="1"/>
</dbReference>
<organism evidence="3 4">
    <name type="scientific">Saccharomyces pastorianus</name>
    <name type="common">Lager yeast</name>
    <name type="synonym">Saccharomyces cerevisiae x Saccharomyces eubayanus</name>
    <dbReference type="NCBI Taxonomy" id="27292"/>
    <lineage>
        <taxon>Eukaryota</taxon>
        <taxon>Fungi</taxon>
        <taxon>Dikarya</taxon>
        <taxon>Ascomycota</taxon>
        <taxon>Saccharomycotina</taxon>
        <taxon>Saccharomycetes</taxon>
        <taxon>Saccharomycetales</taxon>
        <taxon>Saccharomycetaceae</taxon>
        <taxon>Saccharomyces</taxon>
    </lineage>
</organism>
<evidence type="ECO:0000313" key="3">
    <source>
        <dbReference type="EMBL" id="QID85005.1"/>
    </source>
</evidence>
<proteinExistence type="predicted"/>
<dbReference type="Gene3D" id="3.30.200.20">
    <property type="entry name" value="Phosphorylase Kinase, domain 1"/>
    <property type="match status" value="1"/>
</dbReference>
<dbReference type="InterPro" id="IPR000719">
    <property type="entry name" value="Prot_kinase_dom"/>
</dbReference>
<feature type="compositionally biased region" description="Polar residues" evidence="1">
    <location>
        <begin position="792"/>
        <end position="805"/>
    </location>
</feature>
<dbReference type="InterPro" id="IPR011989">
    <property type="entry name" value="ARM-like"/>
</dbReference>
<evidence type="ECO:0000259" key="2">
    <source>
        <dbReference type="PROSITE" id="PS50011"/>
    </source>
</evidence>
<dbReference type="Gene3D" id="1.10.510.10">
    <property type="entry name" value="Transferase(Phosphotransferase) domain 1"/>
    <property type="match status" value="1"/>
</dbReference>
<sequence>MMFWSSKTGITSKYSFSSSPTFTAEPWSVYTGRPKSSSSSSPSKVSIFMFDKKQFENYLLHYNIIKSKSGSRDKVLIQEAYEILRNQANNLARLKHPNILTLIEPLEEHSKNFMFVTEFVTGSLETVFRETDDEEKNFLQGHVKDNIVVQRGILQLVNALDFIHNRASFVDLNIQPRAIFINENSDWKISGLGYLVKIPPGTNTSEYFLPQYDPRVPPFMHLQLNYTAPEIIFENTLAYKNDYFSLGSLIYFLYSGKDLFRTENSTTEYKSEYSKFEKKINTMSWDNIFNKIPPKLRHCLPKLMNRDIYSRYDNITLILDSEFFQDPLIKTLNFLDDLPTKNNEEKYVFLEGLINLLPDFPPALLQKKFLPILLELLNQFCAEKIVNDKCVNKNLDLIVKIGSTLSQLSFQEKIYPILLSATNFPILLRKATVCLIDSLDTLKQKVKRSDFLESVLKPLFSYVLQDSESEVALISQEKLLLQIPLALEVLDFPTVKQFLLPLLSGLFTKTTSLTVKNTCVTCFQIMIEQKSIDSYTCSDTILPLFKSMKTRDPRILSKLLKLFETVPVIITDEIILVDQVLPLMWNYSMASTLTKSQYSGYTKAINKMSSDIQKHHIAKLSDRTNDSDGDAFHKVIEPTVQKREDPETVAARNIEVAAMKPVRKATTPTQKDASLSSKSVSNARPLNPKSVLGTRGFSTSTLNPPPQTTPSETTSKVRGEIAFSGTPHTKFDDEFNEFQSFSSTGTTHRSPSSPNVWTTSTPSPVPTSTSNNNLPPGFSISLQPNKKKESSTEIPSNNNTYGSLI</sequence>
<dbReference type="PROSITE" id="PS50011">
    <property type="entry name" value="PROTEIN_KINASE_DOM"/>
    <property type="match status" value="1"/>
</dbReference>
<dbReference type="PANTHER" id="PTHR12984">
    <property type="entry name" value="SCY1-RELATED S/T PROTEIN KINASE-LIKE"/>
    <property type="match status" value="1"/>
</dbReference>
<dbReference type="GO" id="GO:0004672">
    <property type="term" value="F:protein kinase activity"/>
    <property type="evidence" value="ECO:0007669"/>
    <property type="project" value="InterPro"/>
</dbReference>
<name>A0A6C1E777_SACPS</name>
<dbReference type="Gene3D" id="1.25.10.10">
    <property type="entry name" value="Leucine-rich Repeat Variant"/>
    <property type="match status" value="1"/>
</dbReference>
<feature type="region of interest" description="Disordered" evidence="1">
    <location>
        <begin position="741"/>
        <end position="805"/>
    </location>
</feature>
<dbReference type="SMART" id="SM00220">
    <property type="entry name" value="S_TKc"/>
    <property type="match status" value="1"/>
</dbReference>
<dbReference type="InterPro" id="IPR016024">
    <property type="entry name" value="ARM-type_fold"/>
</dbReference>
<dbReference type="PANTHER" id="PTHR12984:SF6">
    <property type="entry name" value="SCY1-LIKE PROTEIN 2"/>
    <property type="match status" value="1"/>
</dbReference>
<keyword evidence="3" id="KW-0418">Kinase</keyword>
<dbReference type="GO" id="GO:0005524">
    <property type="term" value="F:ATP binding"/>
    <property type="evidence" value="ECO:0007669"/>
    <property type="project" value="InterPro"/>
</dbReference>
<gene>
    <name evidence="3" type="primary">SCY1_2</name>
    <name evidence="3" type="ORF">GRS66_007548</name>
</gene>